<sequence length="115" mass="13103">MDLEKFDILKRNYEKFIQEAEKAINQESAKQQTRSVWFDRQTIEKLLAQTDPKQGGIKIYLGMYDERTVSERDDAERASDYIGKLTVVLTASNVNQDPGQETMIVNGGKVCPPDC</sequence>
<dbReference type="OrthoDB" id="838788at2"/>
<organism evidence="1 2">
    <name type="scientific">Cyclobacterium xiamenense</name>
    <dbReference type="NCBI Taxonomy" id="1297121"/>
    <lineage>
        <taxon>Bacteria</taxon>
        <taxon>Pseudomonadati</taxon>
        <taxon>Bacteroidota</taxon>
        <taxon>Cytophagia</taxon>
        <taxon>Cytophagales</taxon>
        <taxon>Cyclobacteriaceae</taxon>
        <taxon>Cyclobacterium</taxon>
    </lineage>
</organism>
<evidence type="ECO:0000313" key="2">
    <source>
        <dbReference type="Proteomes" id="UP000199403"/>
    </source>
</evidence>
<dbReference type="EMBL" id="FNZH01000002">
    <property type="protein sequence ID" value="SEJ10051.1"/>
    <property type="molecule type" value="Genomic_DNA"/>
</dbReference>
<dbReference type="STRING" id="1416801.SAMN05192553_102382"/>
<protein>
    <submittedName>
        <fullName evidence="1">Uncharacterized protein</fullName>
    </submittedName>
</protein>
<gene>
    <name evidence="1" type="ORF">SAMN05192553_102382</name>
</gene>
<name>A0A1H6VZE2_9BACT</name>
<dbReference type="Proteomes" id="UP000199403">
    <property type="component" value="Unassembled WGS sequence"/>
</dbReference>
<dbReference type="RefSeq" id="WP_092171210.1">
    <property type="nucleotide sequence ID" value="NZ_FNZH01000002.1"/>
</dbReference>
<reference evidence="2" key="1">
    <citation type="submission" date="2016-10" db="EMBL/GenBank/DDBJ databases">
        <authorList>
            <person name="Varghese N."/>
            <person name="Submissions S."/>
        </authorList>
    </citation>
    <scope>NUCLEOTIDE SEQUENCE [LARGE SCALE GENOMIC DNA]</scope>
    <source>
        <strain evidence="2">IBRC-M 10761</strain>
    </source>
</reference>
<keyword evidence="2" id="KW-1185">Reference proteome</keyword>
<dbReference type="AlphaFoldDB" id="A0A1H6VZE2"/>
<proteinExistence type="predicted"/>
<accession>A0A1H6VZE2</accession>
<evidence type="ECO:0000313" key="1">
    <source>
        <dbReference type="EMBL" id="SEJ10051.1"/>
    </source>
</evidence>